<dbReference type="EMBL" id="JAPQKI010000010">
    <property type="protein sequence ID" value="KAJ5085246.1"/>
    <property type="molecule type" value="Genomic_DNA"/>
</dbReference>
<evidence type="ECO:0000256" key="1">
    <source>
        <dbReference type="SAM" id="MobiDB-lite"/>
    </source>
</evidence>
<feature type="domain" description="LDB19 N-terminal" evidence="2">
    <location>
        <begin position="102"/>
        <end position="251"/>
    </location>
</feature>
<dbReference type="RefSeq" id="XP_056469924.1">
    <property type="nucleotide sequence ID" value="XM_056622508.1"/>
</dbReference>
<gene>
    <name evidence="3" type="ORF">N7532_010017</name>
</gene>
<reference evidence="3" key="1">
    <citation type="submission" date="2022-11" db="EMBL/GenBank/DDBJ databases">
        <authorList>
            <person name="Petersen C."/>
        </authorList>
    </citation>
    <scope>NUCLEOTIDE SEQUENCE</scope>
    <source>
        <strain evidence="3">IBT 30761</strain>
    </source>
</reference>
<dbReference type="AlphaFoldDB" id="A0A9W9JXQ7"/>
<dbReference type="Pfam" id="PF13002">
    <property type="entry name" value="LDB19"/>
    <property type="match status" value="1"/>
</dbReference>
<name>A0A9W9JXQ7_9EURO</name>
<comment type="caution">
    <text evidence="3">The sequence shown here is derived from an EMBL/GenBank/DDBJ whole genome shotgun (WGS) entry which is preliminary data.</text>
</comment>
<dbReference type="GeneID" id="81361487"/>
<keyword evidence="4" id="KW-1185">Reference proteome</keyword>
<evidence type="ECO:0000313" key="4">
    <source>
        <dbReference type="Proteomes" id="UP001149074"/>
    </source>
</evidence>
<reference evidence="3" key="2">
    <citation type="journal article" date="2023" name="IMA Fungus">
        <title>Comparative genomic study of the Penicillium genus elucidates a diverse pangenome and 15 lateral gene transfer events.</title>
        <authorList>
            <person name="Petersen C."/>
            <person name="Sorensen T."/>
            <person name="Nielsen M.R."/>
            <person name="Sondergaard T.E."/>
            <person name="Sorensen J.L."/>
            <person name="Fitzpatrick D.A."/>
            <person name="Frisvad J.C."/>
            <person name="Nielsen K.L."/>
        </authorList>
    </citation>
    <scope>NUCLEOTIDE SEQUENCE</scope>
    <source>
        <strain evidence="3">IBT 30761</strain>
    </source>
</reference>
<accession>A0A9W9JXQ7</accession>
<protein>
    <recommendedName>
        <fullName evidence="2">LDB19 N-terminal domain-containing protein</fullName>
    </recommendedName>
</protein>
<evidence type="ECO:0000313" key="3">
    <source>
        <dbReference type="EMBL" id="KAJ5085246.1"/>
    </source>
</evidence>
<dbReference type="Proteomes" id="UP001149074">
    <property type="component" value="Unassembled WGS sequence"/>
</dbReference>
<organism evidence="3 4">
    <name type="scientific">Penicillium argentinense</name>
    <dbReference type="NCBI Taxonomy" id="1131581"/>
    <lineage>
        <taxon>Eukaryota</taxon>
        <taxon>Fungi</taxon>
        <taxon>Dikarya</taxon>
        <taxon>Ascomycota</taxon>
        <taxon>Pezizomycotina</taxon>
        <taxon>Eurotiomycetes</taxon>
        <taxon>Eurotiomycetidae</taxon>
        <taxon>Eurotiales</taxon>
        <taxon>Aspergillaceae</taxon>
        <taxon>Penicillium</taxon>
    </lineage>
</organism>
<feature type="compositionally biased region" description="Basic and acidic residues" evidence="1">
    <location>
        <begin position="407"/>
        <end position="418"/>
    </location>
</feature>
<dbReference type="InterPro" id="IPR024391">
    <property type="entry name" value="LDB19_N"/>
</dbReference>
<feature type="region of interest" description="Disordered" evidence="1">
    <location>
        <begin position="402"/>
        <end position="431"/>
    </location>
</feature>
<proteinExistence type="predicted"/>
<sequence length="431" mass="48500">MSITTHLTLRAPTQHDVYHNLRGDSYCQPLSGSAVFTSYKPADIADLSEIRICLIRVVSRIDRDETNNSGCLLGRLSRLKQPCTKPAPLHTTQNCCIVQEVTVHEPVVSADTQEEPTRREERTSKVSFQLSIPANLAATTITELADVSYVLVASAVTSNGRHLNACHELRIIRQIIPDRPSIQNTRMYSGLNLITKIILTQGITSVATSNMPLNVEVFVRPTRPADRPMEYRCVAIRGIRWRVEEITKIFYQPDLEANNEEVQPIEEQSSTQEIFSGIQKGYWKAEKNQSKMEHSARQQDPSVEISFQIAAPRGINAASEINIENYDPSSKSLDSIPSELQESFSSTTSRRMLITVEHQIKLDIFSSEDTFCVVKHTLVDRKPLQTALNACFPLRITDRGTGNVGEDLNRRNPPRYEEIPESPPGYDRALR</sequence>
<dbReference type="OrthoDB" id="3922101at2759"/>
<evidence type="ECO:0000259" key="2">
    <source>
        <dbReference type="Pfam" id="PF13002"/>
    </source>
</evidence>